<dbReference type="KEGG" id="tfa:BW733_13730"/>
<proteinExistence type="predicted"/>
<organism evidence="1 2">
    <name type="scientific">Tessaracoccus flavescens</name>
    <dbReference type="NCBI Taxonomy" id="399497"/>
    <lineage>
        <taxon>Bacteria</taxon>
        <taxon>Bacillati</taxon>
        <taxon>Actinomycetota</taxon>
        <taxon>Actinomycetes</taxon>
        <taxon>Propionibacteriales</taxon>
        <taxon>Propionibacteriaceae</taxon>
        <taxon>Tessaracoccus</taxon>
    </lineage>
</organism>
<reference evidence="1 2" key="1">
    <citation type="journal article" date="2008" name="Int. J. Syst. Evol. Microbiol.">
        <title>Tessaracoccus flavescens sp. nov., isolated from marine sediment.</title>
        <authorList>
            <person name="Lee D.W."/>
            <person name="Lee S.D."/>
        </authorList>
    </citation>
    <scope>NUCLEOTIDE SEQUENCE [LARGE SCALE GENOMIC DNA]</scope>
    <source>
        <strain evidence="1 2">SST-39T</strain>
    </source>
</reference>
<protein>
    <submittedName>
        <fullName evidence="1">Uncharacterized protein</fullName>
    </submittedName>
</protein>
<name>A0A1Q2D006_9ACTN</name>
<dbReference type="EMBL" id="CP019607">
    <property type="protein sequence ID" value="AQP51729.1"/>
    <property type="molecule type" value="Genomic_DNA"/>
</dbReference>
<dbReference type="AlphaFoldDB" id="A0A1Q2D006"/>
<keyword evidence="2" id="KW-1185">Reference proteome</keyword>
<dbReference type="Proteomes" id="UP000188235">
    <property type="component" value="Chromosome"/>
</dbReference>
<accession>A0A1Q2D006</accession>
<evidence type="ECO:0000313" key="2">
    <source>
        <dbReference type="Proteomes" id="UP000188235"/>
    </source>
</evidence>
<sequence>MTLTQKTLGDVLKIGLTAEALGLATERPSVGRPRRCSASSIASSFDLGLTEEQKARFPRALTDALTAEGLIEREGSGAASPTCLRWGLTPLP</sequence>
<gene>
    <name evidence="1" type="ORF">BW733_13730</name>
</gene>
<evidence type="ECO:0000313" key="1">
    <source>
        <dbReference type="EMBL" id="AQP51729.1"/>
    </source>
</evidence>